<dbReference type="Proteomes" id="UP000019116">
    <property type="component" value="Chromosome 2D"/>
</dbReference>
<dbReference type="AlphaFoldDB" id="A0A3B6DPF2"/>
<proteinExistence type="predicted"/>
<keyword evidence="1" id="KW-0732">Signal</keyword>
<sequence>MRRSKVLLLFAIALIMIASGADAWCKYDAILPKHFCKQEGCTANCQKHLQEYVCPDCIRLESAACMNDGSLAPLDGACYCHICSKD</sequence>
<dbReference type="EnsemblPlants" id="TraesCS2D02G577200.1">
    <property type="protein sequence ID" value="TraesCS2D02G577200.1"/>
    <property type="gene ID" value="TraesCS2D02G577200"/>
</dbReference>
<dbReference type="OMA" id="CTANCQK"/>
<name>A0A3B6DPF2_WHEAT</name>
<accession>A0A3B6DPF2</accession>
<feature type="signal peptide" evidence="1">
    <location>
        <begin position="1"/>
        <end position="23"/>
    </location>
</feature>
<keyword evidence="3" id="KW-1185">Reference proteome</keyword>
<dbReference type="Gramene" id="TraesCS2D03G1320400.1">
    <property type="protein sequence ID" value="TraesCS2D03G1320400.1.CDS"/>
    <property type="gene ID" value="TraesCS2D03G1320400"/>
</dbReference>
<reference evidence="2" key="1">
    <citation type="submission" date="2018-08" db="EMBL/GenBank/DDBJ databases">
        <authorList>
            <person name="Rossello M."/>
        </authorList>
    </citation>
    <scope>NUCLEOTIDE SEQUENCE [LARGE SCALE GENOMIC DNA]</scope>
    <source>
        <strain evidence="2">cv. Chinese Spring</strain>
    </source>
</reference>
<organism evidence="2">
    <name type="scientific">Triticum aestivum</name>
    <name type="common">Wheat</name>
    <dbReference type="NCBI Taxonomy" id="4565"/>
    <lineage>
        <taxon>Eukaryota</taxon>
        <taxon>Viridiplantae</taxon>
        <taxon>Streptophyta</taxon>
        <taxon>Embryophyta</taxon>
        <taxon>Tracheophyta</taxon>
        <taxon>Spermatophyta</taxon>
        <taxon>Magnoliopsida</taxon>
        <taxon>Liliopsida</taxon>
        <taxon>Poales</taxon>
        <taxon>Poaceae</taxon>
        <taxon>BOP clade</taxon>
        <taxon>Pooideae</taxon>
        <taxon>Triticodae</taxon>
        <taxon>Triticeae</taxon>
        <taxon>Triticinae</taxon>
        <taxon>Triticum</taxon>
    </lineage>
</organism>
<feature type="chain" id="PRO_5043173293" description="Bowman-Birk serine protease inhibitors family domain-containing protein" evidence="1">
    <location>
        <begin position="24"/>
        <end position="86"/>
    </location>
</feature>
<protein>
    <recommendedName>
        <fullName evidence="4">Bowman-Birk serine protease inhibitors family domain-containing protein</fullName>
    </recommendedName>
</protein>
<evidence type="ECO:0000313" key="3">
    <source>
        <dbReference type="Proteomes" id="UP000019116"/>
    </source>
</evidence>
<reference evidence="2" key="2">
    <citation type="submission" date="2018-10" db="UniProtKB">
        <authorList>
            <consortium name="EnsemblPlants"/>
        </authorList>
    </citation>
    <scope>IDENTIFICATION</scope>
</reference>
<evidence type="ECO:0008006" key="4">
    <source>
        <dbReference type="Google" id="ProtNLM"/>
    </source>
</evidence>
<evidence type="ECO:0000313" key="2">
    <source>
        <dbReference type="EnsemblPlants" id="TraesCS2D02G577200.1"/>
    </source>
</evidence>
<dbReference type="Gramene" id="TraesCS2D02G577200.1">
    <property type="protein sequence ID" value="TraesCS2D02G577200.1"/>
    <property type="gene ID" value="TraesCS2D02G577200"/>
</dbReference>
<evidence type="ECO:0000256" key="1">
    <source>
        <dbReference type="SAM" id="SignalP"/>
    </source>
</evidence>